<dbReference type="PROSITE" id="PS50005">
    <property type="entry name" value="TPR"/>
    <property type="match status" value="4"/>
</dbReference>
<dbReference type="RefSeq" id="WP_119987461.1">
    <property type="nucleotide sequence ID" value="NZ_CP032489.1"/>
</dbReference>
<dbReference type="KEGG" id="ark:D6B99_09495"/>
<accession>A0A386HQ31</accession>
<dbReference type="Pfam" id="PF00515">
    <property type="entry name" value="TPR_1"/>
    <property type="match status" value="1"/>
</dbReference>
<dbReference type="Pfam" id="PF12895">
    <property type="entry name" value="ANAPC3"/>
    <property type="match status" value="1"/>
</dbReference>
<dbReference type="Pfam" id="PF13176">
    <property type="entry name" value="TPR_7"/>
    <property type="match status" value="1"/>
</dbReference>
<dbReference type="Gene3D" id="1.25.40.10">
    <property type="entry name" value="Tetratricopeptide repeat domain"/>
    <property type="match status" value="3"/>
</dbReference>
<dbReference type="Pfam" id="PF13174">
    <property type="entry name" value="TPR_6"/>
    <property type="match status" value="1"/>
</dbReference>
<feature type="repeat" description="TPR" evidence="1">
    <location>
        <begin position="240"/>
        <end position="273"/>
    </location>
</feature>
<dbReference type="InterPro" id="IPR011990">
    <property type="entry name" value="TPR-like_helical_dom_sf"/>
</dbReference>
<dbReference type="OrthoDB" id="9803982at2"/>
<proteinExistence type="predicted"/>
<dbReference type="SUPFAM" id="SSF48452">
    <property type="entry name" value="TPR-like"/>
    <property type="match status" value="2"/>
</dbReference>
<keyword evidence="1" id="KW-0802">TPR repeat</keyword>
<dbReference type="PANTHER" id="PTHR12558:SF13">
    <property type="entry name" value="CELL DIVISION CYCLE PROTEIN 27 HOMOLOG"/>
    <property type="match status" value="1"/>
</dbReference>
<dbReference type="InterPro" id="IPR019734">
    <property type="entry name" value="TPR_rpt"/>
</dbReference>
<dbReference type="Proteomes" id="UP000266118">
    <property type="component" value="Chromosome"/>
</dbReference>
<sequence length="472" mass="55253">MREENYSEDNKTFDRWLQLYNEIRTGKSAAFLEEDAFLEIIEYLDETQSIKKATEAVNIALEYYPFSSAILVKKADYLIVEKHFEEALNILEQASIYDNHDINIIILKTDAFLGLEKFDAAELELQEALESFQGEECVDMLFELADVYDDYEMFDKVFFCLKSVLNIEPSNEEALYKICFWTEFTGRNEESITLHHQIIDENPYNELAWFNLGAAYQGLKLYEKAIDAYKYAVAINEKFDYAYRNMGDAFMRLRKYKEAIEVLKRTLELTRPESIIYEAIGYCYHKMNNGDNARYYYRKAVHLSPTESKLYYKIALTYMDEMQWEQALKSIETAMVFNQSSSDYDLVKGECLMNLEQYTDAIHCFSIAVENRPKSVTAWSYFIRCLYYAEDYQTTAEQALYAYENAGKKTLFLFYHAFALYAMGQVKDALIYLESALNQSPKQFKKVLELNPSILQNSSVVDLLARFRKSSK</sequence>
<protein>
    <submittedName>
        <fullName evidence="2">Uncharacterized protein</fullName>
    </submittedName>
</protein>
<dbReference type="EMBL" id="CP032489">
    <property type="protein sequence ID" value="AYD47802.1"/>
    <property type="molecule type" value="Genomic_DNA"/>
</dbReference>
<organism evidence="2 3">
    <name type="scientific">Arachidicoccus soli</name>
    <dbReference type="NCBI Taxonomy" id="2341117"/>
    <lineage>
        <taxon>Bacteria</taxon>
        <taxon>Pseudomonadati</taxon>
        <taxon>Bacteroidota</taxon>
        <taxon>Chitinophagia</taxon>
        <taxon>Chitinophagales</taxon>
        <taxon>Chitinophagaceae</taxon>
        <taxon>Arachidicoccus</taxon>
    </lineage>
</organism>
<feature type="repeat" description="TPR" evidence="1">
    <location>
        <begin position="206"/>
        <end position="239"/>
    </location>
</feature>
<keyword evidence="3" id="KW-1185">Reference proteome</keyword>
<dbReference type="PANTHER" id="PTHR12558">
    <property type="entry name" value="CELL DIVISION CYCLE 16,23,27"/>
    <property type="match status" value="1"/>
</dbReference>
<reference evidence="2 3" key="1">
    <citation type="submission" date="2018-09" db="EMBL/GenBank/DDBJ databases">
        <title>Arachidicoccus sp. nov., a bacterium isolated from soil.</title>
        <authorList>
            <person name="Weon H.-Y."/>
            <person name="Kwon S.-W."/>
            <person name="Lee S.A."/>
        </authorList>
    </citation>
    <scope>NUCLEOTIDE SEQUENCE [LARGE SCALE GENOMIC DNA]</scope>
    <source>
        <strain evidence="2 3">KIS59-12</strain>
    </source>
</reference>
<evidence type="ECO:0000313" key="3">
    <source>
        <dbReference type="Proteomes" id="UP000266118"/>
    </source>
</evidence>
<feature type="repeat" description="TPR" evidence="1">
    <location>
        <begin position="308"/>
        <end position="341"/>
    </location>
</feature>
<gene>
    <name evidence="2" type="ORF">D6B99_09495</name>
</gene>
<dbReference type="AlphaFoldDB" id="A0A386HQ31"/>
<evidence type="ECO:0000256" key="1">
    <source>
        <dbReference type="PROSITE-ProRule" id="PRU00339"/>
    </source>
</evidence>
<feature type="repeat" description="TPR" evidence="1">
    <location>
        <begin position="274"/>
        <end position="307"/>
    </location>
</feature>
<dbReference type="SMART" id="SM00028">
    <property type="entry name" value="TPR"/>
    <property type="match status" value="8"/>
</dbReference>
<dbReference type="Pfam" id="PF13432">
    <property type="entry name" value="TPR_16"/>
    <property type="match status" value="1"/>
</dbReference>
<evidence type="ECO:0000313" key="2">
    <source>
        <dbReference type="EMBL" id="AYD47802.1"/>
    </source>
</evidence>
<name>A0A386HQ31_9BACT</name>